<reference evidence="1" key="2">
    <citation type="journal article" date="2023" name="BMC Genomics">
        <title>Pest status, molecular evolution, and epigenetic factors derived from the genome assembly of Frankliniella fusca, a thysanopteran phytovirus vector.</title>
        <authorList>
            <person name="Catto M.A."/>
            <person name="Labadie P.E."/>
            <person name="Jacobson A.L."/>
            <person name="Kennedy G.G."/>
            <person name="Srinivasan R."/>
            <person name="Hunt B.G."/>
        </authorList>
    </citation>
    <scope>NUCLEOTIDE SEQUENCE</scope>
    <source>
        <strain evidence="1">PL_HMW_Pooled</strain>
    </source>
</reference>
<sequence>MELVDPSVPPANPLSYFQHPPLADGLTTFRIIYATRSNRSNPAARVLGTRVASTD</sequence>
<name>A0AAE1LIS8_9NEOP</name>
<dbReference type="Proteomes" id="UP001219518">
    <property type="component" value="Unassembled WGS sequence"/>
</dbReference>
<protein>
    <submittedName>
        <fullName evidence="1">Protein furry</fullName>
    </submittedName>
</protein>
<accession>A0AAE1LIS8</accession>
<evidence type="ECO:0000313" key="2">
    <source>
        <dbReference type="Proteomes" id="UP001219518"/>
    </source>
</evidence>
<evidence type="ECO:0000313" key="1">
    <source>
        <dbReference type="EMBL" id="KAK3921198.1"/>
    </source>
</evidence>
<gene>
    <name evidence="1" type="ORF">KUF71_010413</name>
</gene>
<keyword evidence="2" id="KW-1185">Reference proteome</keyword>
<reference evidence="1" key="1">
    <citation type="submission" date="2021-07" db="EMBL/GenBank/DDBJ databases">
        <authorList>
            <person name="Catto M.A."/>
            <person name="Jacobson A."/>
            <person name="Kennedy G."/>
            <person name="Labadie P."/>
            <person name="Hunt B.G."/>
            <person name="Srinivasan R."/>
        </authorList>
    </citation>
    <scope>NUCLEOTIDE SEQUENCE</scope>
    <source>
        <strain evidence="1">PL_HMW_Pooled</strain>
        <tissue evidence="1">Head</tissue>
    </source>
</reference>
<comment type="caution">
    <text evidence="1">The sequence shown here is derived from an EMBL/GenBank/DDBJ whole genome shotgun (WGS) entry which is preliminary data.</text>
</comment>
<organism evidence="1 2">
    <name type="scientific">Frankliniella fusca</name>
    <dbReference type="NCBI Taxonomy" id="407009"/>
    <lineage>
        <taxon>Eukaryota</taxon>
        <taxon>Metazoa</taxon>
        <taxon>Ecdysozoa</taxon>
        <taxon>Arthropoda</taxon>
        <taxon>Hexapoda</taxon>
        <taxon>Insecta</taxon>
        <taxon>Pterygota</taxon>
        <taxon>Neoptera</taxon>
        <taxon>Paraneoptera</taxon>
        <taxon>Thysanoptera</taxon>
        <taxon>Terebrantia</taxon>
        <taxon>Thripoidea</taxon>
        <taxon>Thripidae</taxon>
        <taxon>Frankliniella</taxon>
    </lineage>
</organism>
<dbReference type="EMBL" id="JAHWGI010001033">
    <property type="protein sequence ID" value="KAK3921198.1"/>
    <property type="molecule type" value="Genomic_DNA"/>
</dbReference>
<dbReference type="AlphaFoldDB" id="A0AAE1LIS8"/>
<proteinExistence type="predicted"/>